<reference evidence="1 2" key="1">
    <citation type="submission" date="2019-04" db="EMBL/GenBank/DDBJ databases">
        <title>Friends and foes A comparative genomics studyof 23 Aspergillus species from section Flavi.</title>
        <authorList>
            <consortium name="DOE Joint Genome Institute"/>
            <person name="Kjaerbolling I."/>
            <person name="Vesth T."/>
            <person name="Frisvad J.C."/>
            <person name="Nybo J.L."/>
            <person name="Theobald S."/>
            <person name="Kildgaard S."/>
            <person name="Isbrandt T."/>
            <person name="Kuo A."/>
            <person name="Sato A."/>
            <person name="Lyhne E.K."/>
            <person name="Kogle M.E."/>
            <person name="Wiebenga A."/>
            <person name="Kun R.S."/>
            <person name="Lubbers R.J."/>
            <person name="Makela M.R."/>
            <person name="Barry K."/>
            <person name="Chovatia M."/>
            <person name="Clum A."/>
            <person name="Daum C."/>
            <person name="Haridas S."/>
            <person name="He G."/>
            <person name="LaButti K."/>
            <person name="Lipzen A."/>
            <person name="Mondo S."/>
            <person name="Riley R."/>
            <person name="Salamov A."/>
            <person name="Simmons B.A."/>
            <person name="Magnuson J.K."/>
            <person name="Henrissat B."/>
            <person name="Mortensen U.H."/>
            <person name="Larsen T.O."/>
            <person name="Devries R.P."/>
            <person name="Grigoriev I.V."/>
            <person name="Machida M."/>
            <person name="Baker S.E."/>
            <person name="Andersen M.R."/>
        </authorList>
    </citation>
    <scope>NUCLEOTIDE SEQUENCE [LARGE SCALE GENOMIC DNA]</scope>
    <source>
        <strain evidence="1 2">CBS 763.97</strain>
    </source>
</reference>
<evidence type="ECO:0000313" key="1">
    <source>
        <dbReference type="EMBL" id="KAE8367403.1"/>
    </source>
</evidence>
<dbReference type="EMBL" id="ML737598">
    <property type="protein sequence ID" value="KAE8367403.1"/>
    <property type="molecule type" value="Genomic_DNA"/>
</dbReference>
<proteinExistence type="predicted"/>
<dbReference type="AlphaFoldDB" id="A0A5N7ACK8"/>
<evidence type="ECO:0000313" key="2">
    <source>
        <dbReference type="Proteomes" id="UP000326268"/>
    </source>
</evidence>
<sequence length="110" mass="12581">MLYLAELYCISSIYIYNIYLQSGCWMAQSQSNSNQKVLTIQICRKPTVGYRDVTRNRTAEISLSLSATDGRQDISYSKLCHLGTHKPFFPAYICVVHGYFYVTTFGWVTA</sequence>
<accession>A0A5N7ACK8</accession>
<dbReference type="GeneID" id="43650397"/>
<protein>
    <submittedName>
        <fullName evidence="1">Uncharacterized protein</fullName>
    </submittedName>
</protein>
<dbReference type="RefSeq" id="XP_031930484.1">
    <property type="nucleotide sequence ID" value="XM_032065951.1"/>
</dbReference>
<organism evidence="1 2">
    <name type="scientific">Aspergillus caelatus</name>
    <dbReference type="NCBI Taxonomy" id="61420"/>
    <lineage>
        <taxon>Eukaryota</taxon>
        <taxon>Fungi</taxon>
        <taxon>Dikarya</taxon>
        <taxon>Ascomycota</taxon>
        <taxon>Pezizomycotina</taxon>
        <taxon>Eurotiomycetes</taxon>
        <taxon>Eurotiomycetidae</taxon>
        <taxon>Eurotiales</taxon>
        <taxon>Aspergillaceae</taxon>
        <taxon>Aspergillus</taxon>
        <taxon>Aspergillus subgen. Circumdati</taxon>
    </lineage>
</organism>
<name>A0A5N7ACK8_9EURO</name>
<keyword evidence="2" id="KW-1185">Reference proteome</keyword>
<gene>
    <name evidence="1" type="ORF">BDV27DRAFT_123848</name>
</gene>
<dbReference type="Proteomes" id="UP000326268">
    <property type="component" value="Unassembled WGS sequence"/>
</dbReference>